<evidence type="ECO:0000256" key="4">
    <source>
        <dbReference type="ARBA" id="ARBA00022679"/>
    </source>
</evidence>
<evidence type="ECO:0000259" key="16">
    <source>
        <dbReference type="Pfam" id="PF00757"/>
    </source>
</evidence>
<keyword evidence="8" id="KW-0067">ATP-binding</keyword>
<dbReference type="SUPFAM" id="SSF57184">
    <property type="entry name" value="Growth factor receptor domain"/>
    <property type="match status" value="1"/>
</dbReference>
<dbReference type="Pfam" id="PF00757">
    <property type="entry name" value="Furin-like"/>
    <property type="match status" value="1"/>
</dbReference>
<dbReference type="EC" id="2.7.10.1" evidence="2"/>
<keyword evidence="6" id="KW-0547">Nucleotide-binding</keyword>
<dbReference type="InterPro" id="IPR036941">
    <property type="entry name" value="Rcpt_L-dom_sf"/>
</dbReference>
<dbReference type="Gene3D" id="2.10.220.10">
    <property type="entry name" value="Hormone Receptor, Insulin-like Growth Factor Receptor 1, Chain A, domain 2"/>
    <property type="match status" value="1"/>
</dbReference>
<feature type="domain" description="Furin-like cysteine-rich" evidence="16">
    <location>
        <begin position="187"/>
        <end position="352"/>
    </location>
</feature>
<evidence type="ECO:0000256" key="12">
    <source>
        <dbReference type="ARBA" id="ARBA00023170"/>
    </source>
</evidence>
<feature type="domain" description="Receptor L-domain" evidence="17">
    <location>
        <begin position="391"/>
        <end position="490"/>
    </location>
</feature>
<keyword evidence="5" id="KW-0812">Transmembrane</keyword>
<protein>
    <recommendedName>
        <fullName evidence="2">receptor protein-tyrosine kinase</fullName>
        <ecNumber evidence="2">2.7.10.1</ecNumber>
    </recommendedName>
</protein>
<keyword evidence="15" id="KW-0732">Signal</keyword>
<feature type="domain" description="Receptor L-domain" evidence="17">
    <location>
        <begin position="57"/>
        <end position="161"/>
    </location>
</feature>
<sequence length="839" mass="94060">MRSVRTSVYSLHLYTLLSLSLIPIARCVIELPAGLQHQVVCRRSDIREPDVLLELAECTVVEGDLFLAFLRLQPNSSIPMLREITGSLLLYDVYGIDSLSQLFPRLVIIHGQTLIDDYAFVVKNTGLKDVALPSLRLIRRGGVRLDNNPTLCHINTVNWPVLLNTSASRTLLKFNQNGFQCTDLCETRCTNASGRSLVSFENTNADGPFCWSSGLCQSICSLRCRQLGLTCHMQHPDQCCHRECLGGCYTNRSSGCVSCVHVPHKGRCLTKCPAGLLLYLNRRCVTPSQCLRQIPHESVSSSTILHSDGLPASQHSYVIYGETCVSKCPTGFIKQISTGRCMTCDGDRCPRKRCRAFFIRSLKDLDGLRGCWSADALYLSIQGGDSESVMRLLDVAFSTLRVVQHSLRIVRSPPITSLRFLSNLEQVGVANGSSQHWIAVEVSENDNLKELWSVRLIGSPPVSSFTPGLHLWSTGLVRFTQNRRLCPDSIFQLFTSGTLKLMPPGRSLIEAESGLISITNGDLARCNWTEFPVSVDQVTASSVRISWSKHSIVKHYDRPSPTTTSLYRNEVVLAILYHCPASTNISSWEDITRDSSSPCRMGKVSCERLNRNSSELTNCFKVLTDLEPATRYVVYVEMRFPLSRSGAHSHLTYFVTQSINPSVPRYAWLNPLEDNTLRLTWIAPDKSNNLIGHYLIWVRTMPIPLPNLVGHNFCVKKPIWASKPSLFDSRHGTDWLSTQLSSSGNSLNVSNQSECHGCSACPMLDEYEQLFRSHLVPTQNSHSHWPSSVSRWTVDTRDQPLAVQVRKSPVVSCSVLSRWLSTRVERKCWLSFHYESDDR</sequence>
<keyword evidence="12" id="KW-0675">Receptor</keyword>
<evidence type="ECO:0000313" key="18">
    <source>
        <dbReference type="EMBL" id="KAF8563101.1"/>
    </source>
</evidence>
<dbReference type="GO" id="GO:0004714">
    <property type="term" value="F:transmembrane receptor protein tyrosine kinase activity"/>
    <property type="evidence" value="ECO:0007669"/>
    <property type="project" value="UniProtKB-EC"/>
</dbReference>
<evidence type="ECO:0000256" key="7">
    <source>
        <dbReference type="ARBA" id="ARBA00022777"/>
    </source>
</evidence>
<evidence type="ECO:0000256" key="10">
    <source>
        <dbReference type="ARBA" id="ARBA00023136"/>
    </source>
</evidence>
<dbReference type="OrthoDB" id="6265990at2759"/>
<dbReference type="Proteomes" id="UP000699462">
    <property type="component" value="Unassembled WGS sequence"/>
</dbReference>
<dbReference type="SUPFAM" id="SSF49265">
    <property type="entry name" value="Fibronectin type III"/>
    <property type="match status" value="1"/>
</dbReference>
<name>A0A8T0D8T8_9TREM</name>
<keyword evidence="7" id="KW-0418">Kinase</keyword>
<reference evidence="18 19" key="1">
    <citation type="submission" date="2019-07" db="EMBL/GenBank/DDBJ databases">
        <title>Annotation for the trematode Paragonimus westermani.</title>
        <authorList>
            <person name="Choi Y.-J."/>
        </authorList>
    </citation>
    <scope>NUCLEOTIDE SEQUENCE [LARGE SCALE GENOMIC DNA]</scope>
    <source>
        <strain evidence="18">180907_Pwestermani</strain>
    </source>
</reference>
<evidence type="ECO:0000256" key="13">
    <source>
        <dbReference type="ARBA" id="ARBA00023180"/>
    </source>
</evidence>
<proteinExistence type="predicted"/>
<dbReference type="InterPro" id="IPR006211">
    <property type="entry name" value="Furin-like_Cys-rich_dom"/>
</dbReference>
<keyword evidence="10" id="KW-0472">Membrane</keyword>
<evidence type="ECO:0000256" key="14">
    <source>
        <dbReference type="ARBA" id="ARBA00051243"/>
    </source>
</evidence>
<evidence type="ECO:0000256" key="3">
    <source>
        <dbReference type="ARBA" id="ARBA00022553"/>
    </source>
</evidence>
<evidence type="ECO:0000256" key="8">
    <source>
        <dbReference type="ARBA" id="ARBA00022840"/>
    </source>
</evidence>
<dbReference type="Pfam" id="PF01030">
    <property type="entry name" value="Recep_L_domain"/>
    <property type="match status" value="2"/>
</dbReference>
<keyword evidence="13" id="KW-0325">Glycoprotein</keyword>
<dbReference type="GO" id="GO:0016020">
    <property type="term" value="C:membrane"/>
    <property type="evidence" value="ECO:0007669"/>
    <property type="project" value="UniProtKB-SubCell"/>
</dbReference>
<comment type="catalytic activity">
    <reaction evidence="14">
        <text>L-tyrosyl-[protein] + ATP = O-phospho-L-tyrosyl-[protein] + ADP + H(+)</text>
        <dbReference type="Rhea" id="RHEA:10596"/>
        <dbReference type="Rhea" id="RHEA-COMP:10136"/>
        <dbReference type="Rhea" id="RHEA-COMP:20101"/>
        <dbReference type="ChEBI" id="CHEBI:15378"/>
        <dbReference type="ChEBI" id="CHEBI:30616"/>
        <dbReference type="ChEBI" id="CHEBI:46858"/>
        <dbReference type="ChEBI" id="CHEBI:61978"/>
        <dbReference type="ChEBI" id="CHEBI:456216"/>
        <dbReference type="EC" id="2.7.10.1"/>
    </reaction>
</comment>
<evidence type="ECO:0000256" key="15">
    <source>
        <dbReference type="SAM" id="SignalP"/>
    </source>
</evidence>
<dbReference type="Gene3D" id="2.60.40.10">
    <property type="entry name" value="Immunoglobulins"/>
    <property type="match status" value="1"/>
</dbReference>
<dbReference type="InterPro" id="IPR009030">
    <property type="entry name" value="Growth_fac_rcpt_cys_sf"/>
</dbReference>
<feature type="chain" id="PRO_5035797236" description="receptor protein-tyrosine kinase" evidence="15">
    <location>
        <begin position="28"/>
        <end position="839"/>
    </location>
</feature>
<dbReference type="CDD" id="cd00064">
    <property type="entry name" value="FU"/>
    <property type="match status" value="1"/>
</dbReference>
<keyword evidence="11" id="KW-0829">Tyrosine-protein kinase</keyword>
<keyword evidence="9" id="KW-1133">Transmembrane helix</keyword>
<evidence type="ECO:0000256" key="9">
    <source>
        <dbReference type="ARBA" id="ARBA00022989"/>
    </source>
</evidence>
<dbReference type="AlphaFoldDB" id="A0A8T0D8T8"/>
<evidence type="ECO:0000256" key="5">
    <source>
        <dbReference type="ARBA" id="ARBA00022692"/>
    </source>
</evidence>
<evidence type="ECO:0000259" key="17">
    <source>
        <dbReference type="Pfam" id="PF01030"/>
    </source>
</evidence>
<dbReference type="Gene3D" id="3.80.20.20">
    <property type="entry name" value="Receptor L-domain"/>
    <property type="match status" value="2"/>
</dbReference>
<gene>
    <name evidence="18" type="ORF">P879_07141</name>
</gene>
<dbReference type="InterPro" id="IPR036116">
    <property type="entry name" value="FN3_sf"/>
</dbReference>
<comment type="caution">
    <text evidence="18">The sequence shown here is derived from an EMBL/GenBank/DDBJ whole genome shotgun (WGS) entry which is preliminary data.</text>
</comment>
<dbReference type="InterPro" id="IPR006212">
    <property type="entry name" value="Furin_repeat"/>
</dbReference>
<evidence type="ECO:0000256" key="1">
    <source>
        <dbReference type="ARBA" id="ARBA00004479"/>
    </source>
</evidence>
<dbReference type="EMBL" id="JTDF01014458">
    <property type="protein sequence ID" value="KAF8563101.1"/>
    <property type="molecule type" value="Genomic_DNA"/>
</dbReference>
<evidence type="ECO:0000313" key="19">
    <source>
        <dbReference type="Proteomes" id="UP000699462"/>
    </source>
</evidence>
<evidence type="ECO:0000256" key="2">
    <source>
        <dbReference type="ARBA" id="ARBA00011902"/>
    </source>
</evidence>
<evidence type="ECO:0000256" key="6">
    <source>
        <dbReference type="ARBA" id="ARBA00022741"/>
    </source>
</evidence>
<comment type="subcellular location">
    <subcellularLocation>
        <location evidence="1">Membrane</location>
        <topology evidence="1">Single-pass type I membrane protein</topology>
    </subcellularLocation>
</comment>
<keyword evidence="3" id="KW-0597">Phosphoprotein</keyword>
<dbReference type="InterPro" id="IPR013783">
    <property type="entry name" value="Ig-like_fold"/>
</dbReference>
<keyword evidence="19" id="KW-1185">Reference proteome</keyword>
<accession>A0A8T0D8T8</accession>
<dbReference type="SMART" id="SM00261">
    <property type="entry name" value="FU"/>
    <property type="match status" value="1"/>
</dbReference>
<evidence type="ECO:0000256" key="11">
    <source>
        <dbReference type="ARBA" id="ARBA00023137"/>
    </source>
</evidence>
<organism evidence="18 19">
    <name type="scientific">Paragonimus westermani</name>
    <dbReference type="NCBI Taxonomy" id="34504"/>
    <lineage>
        <taxon>Eukaryota</taxon>
        <taxon>Metazoa</taxon>
        <taxon>Spiralia</taxon>
        <taxon>Lophotrochozoa</taxon>
        <taxon>Platyhelminthes</taxon>
        <taxon>Trematoda</taxon>
        <taxon>Digenea</taxon>
        <taxon>Plagiorchiida</taxon>
        <taxon>Troglotremata</taxon>
        <taxon>Troglotrematidae</taxon>
        <taxon>Paragonimus</taxon>
    </lineage>
</organism>
<dbReference type="SUPFAM" id="SSF52058">
    <property type="entry name" value="L domain-like"/>
    <property type="match status" value="2"/>
</dbReference>
<dbReference type="GO" id="GO:0005524">
    <property type="term" value="F:ATP binding"/>
    <property type="evidence" value="ECO:0007669"/>
    <property type="project" value="UniProtKB-KW"/>
</dbReference>
<dbReference type="InterPro" id="IPR000494">
    <property type="entry name" value="Rcpt_L-dom"/>
</dbReference>
<keyword evidence="4" id="KW-0808">Transferase</keyword>
<feature type="signal peptide" evidence="15">
    <location>
        <begin position="1"/>
        <end position="27"/>
    </location>
</feature>